<dbReference type="InterPro" id="IPR036188">
    <property type="entry name" value="FAD/NAD-bd_sf"/>
</dbReference>
<dbReference type="PRINTS" id="PR00469">
    <property type="entry name" value="PNDRDTASEII"/>
</dbReference>
<gene>
    <name evidence="5" type="ORF">J2S73_003046</name>
</gene>
<dbReference type="PRINTS" id="PR00368">
    <property type="entry name" value="FADPNR"/>
</dbReference>
<dbReference type="Pfam" id="PF07992">
    <property type="entry name" value="Pyr_redox_2"/>
    <property type="match status" value="1"/>
</dbReference>
<evidence type="ECO:0000313" key="5">
    <source>
        <dbReference type="EMBL" id="MDQ0316570.1"/>
    </source>
</evidence>
<reference evidence="5" key="1">
    <citation type="submission" date="2023-07" db="EMBL/GenBank/DDBJ databases">
        <title>Genomic Encyclopedia of Type Strains, Phase IV (KMG-IV): sequencing the most valuable type-strain genomes for metagenomic binning, comparative biology and taxonomic classification.</title>
        <authorList>
            <person name="Goeker M."/>
        </authorList>
    </citation>
    <scope>NUCLEOTIDE SEQUENCE</scope>
    <source>
        <strain evidence="5">DSM 21202</strain>
    </source>
</reference>
<proteinExistence type="predicted"/>
<dbReference type="InterPro" id="IPR050097">
    <property type="entry name" value="Ferredoxin-NADP_redctase_2"/>
</dbReference>
<sequence>MHHHDVIVVGGSFSGLSAALQLARARFRVLVIDGGSPRNRFASASHGFLGSDGENPAAILERARRQLAAYEGTSVASGLARWARKGDDGFVVETGDGTFGAQTLVLATGVTDVLPDVPGLGAHWGESVIHCPFCHGYEFGGRPLGVLATGPMSLTQARMIPRWGPTTLFLDGKIEVSDDDRADLIARGIQLEETPVAAVEGEGAGLDGVRLTDGRLVPVAGLYIAPEMRPASGLAADLGCAFEETPLGPIVKTGADKATSVPGVYAVGDMARMPHSVAFAVADGAFAAMGIVHAAMHP</sequence>
<dbReference type="AlphaFoldDB" id="A0AAE3VRM0"/>
<evidence type="ECO:0000313" key="6">
    <source>
        <dbReference type="Proteomes" id="UP001229244"/>
    </source>
</evidence>
<keyword evidence="2" id="KW-0285">Flavoprotein</keyword>
<keyword evidence="3" id="KW-0560">Oxidoreductase</keyword>
<evidence type="ECO:0000256" key="1">
    <source>
        <dbReference type="ARBA" id="ARBA00018719"/>
    </source>
</evidence>
<feature type="domain" description="FAD/NAD(P)-binding" evidence="4">
    <location>
        <begin position="4"/>
        <end position="284"/>
    </location>
</feature>
<dbReference type="EMBL" id="JAUSUL010000003">
    <property type="protein sequence ID" value="MDQ0316570.1"/>
    <property type="molecule type" value="Genomic_DNA"/>
</dbReference>
<protein>
    <recommendedName>
        <fullName evidence="1">Thioredoxin reductase</fullName>
    </recommendedName>
</protein>
<evidence type="ECO:0000259" key="4">
    <source>
        <dbReference type="Pfam" id="PF07992"/>
    </source>
</evidence>
<name>A0AAE3VRM0_9HYPH</name>
<dbReference type="InterPro" id="IPR023753">
    <property type="entry name" value="FAD/NAD-binding_dom"/>
</dbReference>
<dbReference type="SUPFAM" id="SSF51905">
    <property type="entry name" value="FAD/NAD(P)-binding domain"/>
    <property type="match status" value="1"/>
</dbReference>
<dbReference type="PANTHER" id="PTHR48105">
    <property type="entry name" value="THIOREDOXIN REDUCTASE 1-RELATED-RELATED"/>
    <property type="match status" value="1"/>
</dbReference>
<comment type="caution">
    <text evidence="5">The sequence shown here is derived from an EMBL/GenBank/DDBJ whole genome shotgun (WGS) entry which is preliminary data.</text>
</comment>
<keyword evidence="6" id="KW-1185">Reference proteome</keyword>
<dbReference type="RefSeq" id="WP_306886457.1">
    <property type="nucleotide sequence ID" value="NZ_JAUSUL010000003.1"/>
</dbReference>
<evidence type="ECO:0000256" key="3">
    <source>
        <dbReference type="ARBA" id="ARBA00023002"/>
    </source>
</evidence>
<organism evidence="5 6">
    <name type="scientific">Amorphus orientalis</name>
    <dbReference type="NCBI Taxonomy" id="649198"/>
    <lineage>
        <taxon>Bacteria</taxon>
        <taxon>Pseudomonadati</taxon>
        <taxon>Pseudomonadota</taxon>
        <taxon>Alphaproteobacteria</taxon>
        <taxon>Hyphomicrobiales</taxon>
        <taxon>Amorphaceae</taxon>
        <taxon>Amorphus</taxon>
    </lineage>
</organism>
<dbReference type="Proteomes" id="UP001229244">
    <property type="component" value="Unassembled WGS sequence"/>
</dbReference>
<dbReference type="GO" id="GO:0016491">
    <property type="term" value="F:oxidoreductase activity"/>
    <property type="evidence" value="ECO:0007669"/>
    <property type="project" value="UniProtKB-KW"/>
</dbReference>
<dbReference type="Gene3D" id="3.50.50.60">
    <property type="entry name" value="FAD/NAD(P)-binding domain"/>
    <property type="match status" value="2"/>
</dbReference>
<accession>A0AAE3VRM0</accession>
<evidence type="ECO:0000256" key="2">
    <source>
        <dbReference type="ARBA" id="ARBA00022630"/>
    </source>
</evidence>